<accession>A0A9P5TFP4</accession>
<comment type="caution">
    <text evidence="1">The sequence shown here is derived from an EMBL/GenBank/DDBJ whole genome shotgun (WGS) entry which is preliminary data.</text>
</comment>
<protein>
    <submittedName>
        <fullName evidence="1">Uncharacterized protein</fullName>
    </submittedName>
</protein>
<dbReference type="AlphaFoldDB" id="A0A9P5TFP4"/>
<reference evidence="1" key="1">
    <citation type="submission" date="2020-11" db="EMBL/GenBank/DDBJ databases">
        <authorList>
            <consortium name="DOE Joint Genome Institute"/>
            <person name="Ahrendt S."/>
            <person name="Riley R."/>
            <person name="Andreopoulos W."/>
            <person name="LaButti K."/>
            <person name="Pangilinan J."/>
            <person name="Ruiz-duenas F.J."/>
            <person name="Barrasa J.M."/>
            <person name="Sanchez-Garcia M."/>
            <person name="Camarero S."/>
            <person name="Miyauchi S."/>
            <person name="Serrano A."/>
            <person name="Linde D."/>
            <person name="Babiker R."/>
            <person name="Drula E."/>
            <person name="Ayuso-Fernandez I."/>
            <person name="Pacheco R."/>
            <person name="Padilla G."/>
            <person name="Ferreira P."/>
            <person name="Barriuso J."/>
            <person name="Kellner H."/>
            <person name="Castanera R."/>
            <person name="Alfaro M."/>
            <person name="Ramirez L."/>
            <person name="Pisabarro A.G."/>
            <person name="Kuo A."/>
            <person name="Tritt A."/>
            <person name="Lipzen A."/>
            <person name="He G."/>
            <person name="Yan M."/>
            <person name="Ng V."/>
            <person name="Cullen D."/>
            <person name="Martin F."/>
            <person name="Rosso M.-N."/>
            <person name="Henrissat B."/>
            <person name="Hibbett D."/>
            <person name="Martinez A.T."/>
            <person name="Grigoriev I.V."/>
        </authorList>
    </citation>
    <scope>NUCLEOTIDE SEQUENCE</scope>
    <source>
        <strain evidence="1">AH 44721</strain>
    </source>
</reference>
<evidence type="ECO:0000313" key="1">
    <source>
        <dbReference type="EMBL" id="KAF8871903.1"/>
    </source>
</evidence>
<organism evidence="1 2">
    <name type="scientific">Gymnopilus junonius</name>
    <name type="common">Spectacular rustgill mushroom</name>
    <name type="synonym">Gymnopilus spectabilis subsp. junonius</name>
    <dbReference type="NCBI Taxonomy" id="109634"/>
    <lineage>
        <taxon>Eukaryota</taxon>
        <taxon>Fungi</taxon>
        <taxon>Dikarya</taxon>
        <taxon>Basidiomycota</taxon>
        <taxon>Agaricomycotina</taxon>
        <taxon>Agaricomycetes</taxon>
        <taxon>Agaricomycetidae</taxon>
        <taxon>Agaricales</taxon>
        <taxon>Agaricineae</taxon>
        <taxon>Hymenogastraceae</taxon>
        <taxon>Gymnopilus</taxon>
    </lineage>
</organism>
<dbReference type="OrthoDB" id="3048541at2759"/>
<sequence>MAVASRDVHQVDWLINIGLHQKKGVCVLLASVMAAAQGHYHPKSFTEEEDMHLIYCPPIIPSHAKPTADQVLKNVEATLEGVLDVIHSQMKGKAVHTLVMFDELATEKRIHWDPKSNFLLGICRQHASENKLQFLNEQVLEELFANLNMGKVHYAVEATIGALGILCKDNHIYPGGLFLSRVTHFNGINSLQQQTKLHIVSIASDGEIQHRSTFIELTFKQILSSQSPIYPILQAIKFLNLHDWKHIFKRFQNLLLQLDHLKSFGLTADHIWSLFNPDDQQDVKIAFDLLKDIWTLPSREVLWTLGKLLFHMIFPYLCIDLSLSEQIEHLSAAAHLALVLYKLARKDFIQTNLYIDLMIMIKNILFCIAKAKIDNPSGQLWIILLGIDQLEELFGILRKMVINDANSDILQLVYHLSGTTEVSNILTKYPHWDRTPRCLKLPALSCGSKEIPDSADHIKPSSWRGNVKVRLVSLQMSWNHG</sequence>
<dbReference type="Proteomes" id="UP000724874">
    <property type="component" value="Unassembled WGS sequence"/>
</dbReference>
<gene>
    <name evidence="1" type="ORF">CPB84DRAFT_1899648</name>
</gene>
<evidence type="ECO:0000313" key="2">
    <source>
        <dbReference type="Proteomes" id="UP000724874"/>
    </source>
</evidence>
<name>A0A9P5TFP4_GYMJU</name>
<dbReference type="EMBL" id="JADNYJ010000287">
    <property type="protein sequence ID" value="KAF8871903.1"/>
    <property type="molecule type" value="Genomic_DNA"/>
</dbReference>
<keyword evidence="2" id="KW-1185">Reference proteome</keyword>
<proteinExistence type="predicted"/>